<keyword evidence="2" id="KW-1133">Transmembrane helix</keyword>
<evidence type="ECO:0000256" key="1">
    <source>
        <dbReference type="SAM" id="Coils"/>
    </source>
</evidence>
<name>A0A6J7X770_9CAUD</name>
<sequence>MKETLNSRVAVLETKLEAVNSKIDEVRADIKEVHACLHKTRELILDQIAQLRTEENVQHKDQNHRISNLENWRWYIIGIATAGIFIAKYILG</sequence>
<keyword evidence="2" id="KW-0472">Membrane</keyword>
<evidence type="ECO:0000313" key="3">
    <source>
        <dbReference type="EMBL" id="CAB5225736.1"/>
    </source>
</evidence>
<evidence type="ECO:0000256" key="2">
    <source>
        <dbReference type="SAM" id="Phobius"/>
    </source>
</evidence>
<reference evidence="3" key="1">
    <citation type="submission" date="2020-05" db="EMBL/GenBank/DDBJ databases">
        <authorList>
            <person name="Chiriac C."/>
            <person name="Salcher M."/>
            <person name="Ghai R."/>
            <person name="Kavagutti S V."/>
        </authorList>
    </citation>
    <scope>NUCLEOTIDE SEQUENCE</scope>
</reference>
<protein>
    <submittedName>
        <fullName evidence="3">Uncharacterized protein</fullName>
    </submittedName>
</protein>
<gene>
    <name evidence="3" type="ORF">UFOVP758_11</name>
</gene>
<dbReference type="EMBL" id="LR798353">
    <property type="protein sequence ID" value="CAB5225736.1"/>
    <property type="molecule type" value="Genomic_DNA"/>
</dbReference>
<feature type="coiled-coil region" evidence="1">
    <location>
        <begin position="2"/>
        <end position="29"/>
    </location>
</feature>
<organism evidence="3">
    <name type="scientific">uncultured Caudovirales phage</name>
    <dbReference type="NCBI Taxonomy" id="2100421"/>
    <lineage>
        <taxon>Viruses</taxon>
        <taxon>Duplodnaviria</taxon>
        <taxon>Heunggongvirae</taxon>
        <taxon>Uroviricota</taxon>
        <taxon>Caudoviricetes</taxon>
        <taxon>Peduoviridae</taxon>
        <taxon>Maltschvirus</taxon>
        <taxon>Maltschvirus maltsch</taxon>
    </lineage>
</organism>
<accession>A0A6J7X770</accession>
<proteinExistence type="predicted"/>
<keyword evidence="1" id="KW-0175">Coiled coil</keyword>
<keyword evidence="2" id="KW-0812">Transmembrane</keyword>
<feature type="transmembrane region" description="Helical" evidence="2">
    <location>
        <begin position="72"/>
        <end position="91"/>
    </location>
</feature>